<evidence type="ECO:0000313" key="3">
    <source>
        <dbReference type="EMBL" id="KAG6531435.1"/>
    </source>
</evidence>
<feature type="compositionally biased region" description="Polar residues" evidence="2">
    <location>
        <begin position="50"/>
        <end position="76"/>
    </location>
</feature>
<feature type="region of interest" description="Disordered" evidence="2">
    <location>
        <begin position="311"/>
        <end position="356"/>
    </location>
</feature>
<feature type="region of interest" description="Disordered" evidence="2">
    <location>
        <begin position="194"/>
        <end position="220"/>
    </location>
</feature>
<feature type="region of interest" description="Disordered" evidence="2">
    <location>
        <begin position="1"/>
        <end position="125"/>
    </location>
</feature>
<dbReference type="GO" id="GO:0008017">
    <property type="term" value="F:microtubule binding"/>
    <property type="evidence" value="ECO:0007669"/>
    <property type="project" value="TreeGrafter"/>
</dbReference>
<dbReference type="InterPro" id="IPR007573">
    <property type="entry name" value="QWRF"/>
</dbReference>
<feature type="compositionally biased region" description="Polar residues" evidence="2">
    <location>
        <begin position="311"/>
        <end position="330"/>
    </location>
</feature>
<sequence length="645" mass="69707">MDTCKVEPLGAKAQTKPTRTEDNPRPSHEKNDTIPSNAKPRIVASRYMNGISSTPVSASGASRRCSSPIASQSRTNRVPGVSMSKRSHSAYRRRSRTPSSKSSALSSPSRPSTPSTPSSRPTTPVRAVVTEYHKTTRQLLSNKAPDGLWPSIRSLSSSFQSESLTVPVNKREKLAAKSSTVKSINLPSNVVSERKRTPLRGMNTSDQSENSKPAENSNTKVVDRHRWPSTMGGKLSTSAMSRSMDLSDKISRPAGRVTSQVIFPNKIDLTSSSASGHPKLSLSNEVEQLSNNGSGSIEQNVKPVVNLSSQATMKSSSVTRPTSTQSSFILGQQRPSSPSTQSSIIPGLLRPSTPSKVLSSSSSFTSRAMLSPLRTRASTPISLSSTIFGTLGGTSFVSKSSTDGKIGKLHASDIEDAHQLKLLSNASLQWCFVNAQTNKTLSIQKMRTENVLQSVWNNISTMGNSVLMKRIEVQHLHQEMKLGVVLKGQMMSLEQWAALGEEHCSSLSGTIEALNTSILRLPVMGGTKADVIDMRNAVSSAIDMMHAISSSICLLLSKVECTKSLVSELQTVAAKEKLMLDECRELLACATSMQISIATMKHAAVKLLHAIDYGDYNVLLVQESSLRTQLMLLKNDACNLHQTQS</sequence>
<comment type="similarity">
    <text evidence="1">Belongs to the QWRF family.</text>
</comment>
<feature type="compositionally biased region" description="Polar residues" evidence="2">
    <location>
        <begin position="202"/>
        <end position="220"/>
    </location>
</feature>
<reference evidence="3 4" key="1">
    <citation type="submission" date="2020-08" db="EMBL/GenBank/DDBJ databases">
        <title>Plant Genome Project.</title>
        <authorList>
            <person name="Zhang R.-G."/>
        </authorList>
    </citation>
    <scope>NUCLEOTIDE SEQUENCE [LARGE SCALE GENOMIC DNA]</scope>
    <source>
        <tissue evidence="3">Rhizome</tissue>
    </source>
</reference>
<feature type="compositionally biased region" description="Low complexity" evidence="2">
    <location>
        <begin position="332"/>
        <end position="356"/>
    </location>
</feature>
<dbReference type="PANTHER" id="PTHR31807">
    <property type="entry name" value="AUGMIN FAMILY MEMBER"/>
    <property type="match status" value="1"/>
</dbReference>
<feature type="compositionally biased region" description="Basic residues" evidence="2">
    <location>
        <begin position="85"/>
        <end position="96"/>
    </location>
</feature>
<dbReference type="Proteomes" id="UP000734854">
    <property type="component" value="Unassembled WGS sequence"/>
</dbReference>
<protein>
    <recommendedName>
        <fullName evidence="5">AUGMIN subunit 8</fullName>
    </recommendedName>
</protein>
<dbReference type="GO" id="GO:0005737">
    <property type="term" value="C:cytoplasm"/>
    <property type="evidence" value="ECO:0007669"/>
    <property type="project" value="TreeGrafter"/>
</dbReference>
<dbReference type="GO" id="GO:0051225">
    <property type="term" value="P:spindle assembly"/>
    <property type="evidence" value="ECO:0007669"/>
    <property type="project" value="TreeGrafter"/>
</dbReference>
<gene>
    <name evidence="3" type="ORF">ZIOFF_005242</name>
</gene>
<proteinExistence type="inferred from homology"/>
<name>A0A8J5I9L7_ZINOF</name>
<keyword evidence="4" id="KW-1185">Reference proteome</keyword>
<dbReference type="GO" id="GO:0005880">
    <property type="term" value="C:nuclear microtubule"/>
    <property type="evidence" value="ECO:0007669"/>
    <property type="project" value="TreeGrafter"/>
</dbReference>
<dbReference type="PANTHER" id="PTHR31807:SF37">
    <property type="entry name" value="HAUS AUGMIN-LIKE COMPLEX SUBUNIT 8"/>
    <property type="match status" value="1"/>
</dbReference>
<evidence type="ECO:0000256" key="1">
    <source>
        <dbReference type="ARBA" id="ARBA00010016"/>
    </source>
</evidence>
<organism evidence="3 4">
    <name type="scientific">Zingiber officinale</name>
    <name type="common">Ginger</name>
    <name type="synonym">Amomum zingiber</name>
    <dbReference type="NCBI Taxonomy" id="94328"/>
    <lineage>
        <taxon>Eukaryota</taxon>
        <taxon>Viridiplantae</taxon>
        <taxon>Streptophyta</taxon>
        <taxon>Embryophyta</taxon>
        <taxon>Tracheophyta</taxon>
        <taxon>Spermatophyta</taxon>
        <taxon>Magnoliopsida</taxon>
        <taxon>Liliopsida</taxon>
        <taxon>Zingiberales</taxon>
        <taxon>Zingiberaceae</taxon>
        <taxon>Zingiber</taxon>
    </lineage>
</organism>
<accession>A0A8J5I9L7</accession>
<dbReference type="AlphaFoldDB" id="A0A8J5I9L7"/>
<comment type="caution">
    <text evidence="3">The sequence shown here is derived from an EMBL/GenBank/DDBJ whole genome shotgun (WGS) entry which is preliminary data.</text>
</comment>
<feature type="compositionally biased region" description="Basic and acidic residues" evidence="2">
    <location>
        <begin position="18"/>
        <end position="32"/>
    </location>
</feature>
<evidence type="ECO:0008006" key="5">
    <source>
        <dbReference type="Google" id="ProtNLM"/>
    </source>
</evidence>
<evidence type="ECO:0000256" key="2">
    <source>
        <dbReference type="SAM" id="MobiDB-lite"/>
    </source>
</evidence>
<dbReference type="EMBL" id="JACMSC010000002">
    <property type="protein sequence ID" value="KAG6531435.1"/>
    <property type="molecule type" value="Genomic_DNA"/>
</dbReference>
<dbReference type="Pfam" id="PF04484">
    <property type="entry name" value="QWRF"/>
    <property type="match status" value="1"/>
</dbReference>
<feature type="compositionally biased region" description="Low complexity" evidence="2">
    <location>
        <begin position="97"/>
        <end position="125"/>
    </location>
</feature>
<evidence type="ECO:0000313" key="4">
    <source>
        <dbReference type="Proteomes" id="UP000734854"/>
    </source>
</evidence>